<reference evidence="3 4" key="1">
    <citation type="submission" date="2010-01" db="EMBL/GenBank/DDBJ databases">
        <title>The complete genome of Thermobispora bispora DSM 43833.</title>
        <authorList>
            <consortium name="US DOE Joint Genome Institute (JGI-PGF)"/>
            <person name="Lucas S."/>
            <person name="Copeland A."/>
            <person name="Lapidus A."/>
            <person name="Glavina del Rio T."/>
            <person name="Dalin E."/>
            <person name="Tice H."/>
            <person name="Bruce D."/>
            <person name="Goodwin L."/>
            <person name="Pitluck S."/>
            <person name="Kyrpides N."/>
            <person name="Mavromatis K."/>
            <person name="Ivanova N."/>
            <person name="Mikhailova N."/>
            <person name="Chertkov O."/>
            <person name="Brettin T."/>
            <person name="Detter J.C."/>
            <person name="Han C."/>
            <person name="Larimer F."/>
            <person name="Land M."/>
            <person name="Hauser L."/>
            <person name="Markowitz V."/>
            <person name="Cheng J.-F."/>
            <person name="Hugenholtz P."/>
            <person name="Woyke T."/>
            <person name="Wu D."/>
            <person name="Jando M."/>
            <person name="Schneider S."/>
            <person name="Klenk H.-P."/>
            <person name="Eisen J.A."/>
        </authorList>
    </citation>
    <scope>NUCLEOTIDE SEQUENCE [LARGE SCALE GENOMIC DNA]</scope>
    <source>
        <strain evidence="4">ATCC 19993 / DSM 43833 / CBS 139.67 / JCM 10125 / KCTC 9307 / NBRC 14880 / R51</strain>
    </source>
</reference>
<dbReference type="eggNOG" id="ENOG502ZG29">
    <property type="taxonomic scope" value="Bacteria"/>
</dbReference>
<evidence type="ECO:0000313" key="4">
    <source>
        <dbReference type="Proteomes" id="UP000006640"/>
    </source>
</evidence>
<evidence type="ECO:0000313" key="3">
    <source>
        <dbReference type="EMBL" id="ADG88257.1"/>
    </source>
</evidence>
<feature type="region of interest" description="Disordered" evidence="2">
    <location>
        <begin position="439"/>
        <end position="465"/>
    </location>
</feature>
<proteinExistence type="predicted"/>
<keyword evidence="4" id="KW-1185">Reference proteome</keyword>
<gene>
    <name evidence="3" type="ordered locus">Tbis_1542</name>
</gene>
<evidence type="ECO:0000256" key="2">
    <source>
        <dbReference type="SAM" id="MobiDB-lite"/>
    </source>
</evidence>
<dbReference type="AlphaFoldDB" id="D6YAP0"/>
<dbReference type="STRING" id="469371.Tbis_1542"/>
<dbReference type="HOGENOM" id="CLU_489934_0_0_11"/>
<sequence length="487" mass="55705">MTRIRRALSTLLEEGKVSADDAAIIRAALTGPPPRVLPVAVKAALATLAPARLIAHLDRLLQAGMPWMSETGMRRVQVLAAEHPRAGEVSLPGADLLDGPAEWRIYLAALGHPARVRPDEITPVLPRLPLAVVDDLIDLGVVGRDEEPWNMRGDAGERLYLRARLIPRSLSRDDARRLGWAELDRWHAFLAGEDLDGDDVYAMLARFWQGHADIRLRASLPPEQRPLFDEIMRGAQTGHWPAHITAERGFWALLMALWSPAGLINPKAGEFHAWRAAHQAYRWILARDLRKAREQAELLVDAARQVRGGRHLVSRQLRAEIHNMAAYLAQETEELDRAIRLLDEVADVYPEVTENIRRLKERRSLPRNRREYWENPYLMLGLPHGAPGWEATWRRLRKEFDDDLDRLTMINEAKRRLTHADRHGADFYVLPLEEKNLQAPRRRSPRLAPPLEPLPRRTQSEPRDFRMLRNAAARTLLDELRHEPRNP</sequence>
<feature type="compositionally biased region" description="Basic and acidic residues" evidence="2">
    <location>
        <begin position="454"/>
        <end position="465"/>
    </location>
</feature>
<feature type="coiled-coil region" evidence="1">
    <location>
        <begin position="286"/>
        <end position="348"/>
    </location>
</feature>
<name>D6YAP0_THEBD</name>
<dbReference type="Proteomes" id="UP000006640">
    <property type="component" value="Chromosome"/>
</dbReference>
<dbReference type="RefSeq" id="WP_013131790.1">
    <property type="nucleotide sequence ID" value="NC_014165.1"/>
</dbReference>
<accession>D6YAP0</accession>
<dbReference type="KEGG" id="tbi:Tbis_1542"/>
<organism evidence="3 4">
    <name type="scientific">Thermobispora bispora (strain ATCC 19993 / DSM 43833 / CBS 139.67 / JCM 10125 / KCTC 9307 / NBRC 14880 / R51)</name>
    <dbReference type="NCBI Taxonomy" id="469371"/>
    <lineage>
        <taxon>Bacteria</taxon>
        <taxon>Bacillati</taxon>
        <taxon>Actinomycetota</taxon>
        <taxon>Actinomycetes</taxon>
        <taxon>Streptosporangiales</taxon>
        <taxon>Streptosporangiaceae</taxon>
        <taxon>Thermobispora</taxon>
    </lineage>
</organism>
<protein>
    <submittedName>
        <fullName evidence="3">Uncharacterized protein</fullName>
    </submittedName>
</protein>
<dbReference type="EMBL" id="CP001874">
    <property type="protein sequence ID" value="ADG88257.1"/>
    <property type="molecule type" value="Genomic_DNA"/>
</dbReference>
<evidence type="ECO:0000256" key="1">
    <source>
        <dbReference type="SAM" id="Coils"/>
    </source>
</evidence>
<keyword evidence="1" id="KW-0175">Coiled coil</keyword>